<reference evidence="3" key="2">
    <citation type="submission" date="2022-01" db="EMBL/GenBank/DDBJ databases">
        <authorList>
            <person name="Yamashiro T."/>
            <person name="Shiraishi A."/>
            <person name="Satake H."/>
            <person name="Nakayama K."/>
        </authorList>
    </citation>
    <scope>NUCLEOTIDE SEQUENCE</scope>
</reference>
<gene>
    <name evidence="3" type="ORF">Tco_1055239</name>
</gene>
<sequence>MSYMDGLQVGCLASGKNKTCSIKFQKDVTACVKPLVSEFNKRGAKVAFQVKENIKDVGGEEDIIVAPNNKRNVVGEECMNGATKKKRKVVVGKKFTMSVVEKEKRKAVDENVYVSMLRNNVINNDTLSSCISPSFSTVEKVLVKKGAKVERGQPLCSLAHPFKDSEDNHNSHVGIFSMEDVFVDENYNWQVEGVAFEDVLRSYQNFGKFDTVVDHSDHFFSAESSAMNQLVHYRSGGLGINPNLYKCGKVHLSLPKTGGVGQENMWAGNSTMLQLLLSIQDRILNTNPLYNDITYSVMKGSVYGEQSSALYNQNTLIKTLKTMVYTMKNPPKNFEVFVVGHFHNRVGDILMACNKESGSVTNKEDLDSCINQVEAAIIKMGPTKK</sequence>
<keyword evidence="4" id="KW-1185">Reference proteome</keyword>
<evidence type="ECO:0000313" key="3">
    <source>
        <dbReference type="EMBL" id="GJT80897.1"/>
    </source>
</evidence>
<evidence type="ECO:0000256" key="2">
    <source>
        <dbReference type="ARBA" id="ARBA00022786"/>
    </source>
</evidence>
<evidence type="ECO:0000313" key="4">
    <source>
        <dbReference type="Proteomes" id="UP001151760"/>
    </source>
</evidence>
<name>A0ABQ5GZ18_9ASTR</name>
<keyword evidence="2" id="KW-0833">Ubl conjugation pathway</keyword>
<dbReference type="SUPFAM" id="SSF54495">
    <property type="entry name" value="UBC-like"/>
    <property type="match status" value="1"/>
</dbReference>
<dbReference type="InterPro" id="IPR016135">
    <property type="entry name" value="UBQ-conjugating_enzyme/RWD"/>
</dbReference>
<protein>
    <submittedName>
        <fullName evidence="3">Ubiquitin-conjugating enzyme/RWD-like protein</fullName>
    </submittedName>
</protein>
<dbReference type="EMBL" id="BQNB010019033">
    <property type="protein sequence ID" value="GJT80897.1"/>
    <property type="molecule type" value="Genomic_DNA"/>
</dbReference>
<evidence type="ECO:0000256" key="1">
    <source>
        <dbReference type="ARBA" id="ARBA00022679"/>
    </source>
</evidence>
<comment type="caution">
    <text evidence="3">The sequence shown here is derived from an EMBL/GenBank/DDBJ whole genome shotgun (WGS) entry which is preliminary data.</text>
</comment>
<organism evidence="3 4">
    <name type="scientific">Tanacetum coccineum</name>
    <dbReference type="NCBI Taxonomy" id="301880"/>
    <lineage>
        <taxon>Eukaryota</taxon>
        <taxon>Viridiplantae</taxon>
        <taxon>Streptophyta</taxon>
        <taxon>Embryophyta</taxon>
        <taxon>Tracheophyta</taxon>
        <taxon>Spermatophyta</taxon>
        <taxon>Magnoliopsida</taxon>
        <taxon>eudicotyledons</taxon>
        <taxon>Gunneridae</taxon>
        <taxon>Pentapetalae</taxon>
        <taxon>asterids</taxon>
        <taxon>campanulids</taxon>
        <taxon>Asterales</taxon>
        <taxon>Asteraceae</taxon>
        <taxon>Asteroideae</taxon>
        <taxon>Anthemideae</taxon>
        <taxon>Anthemidinae</taxon>
        <taxon>Tanacetum</taxon>
    </lineage>
</organism>
<keyword evidence="1" id="KW-0808">Transferase</keyword>
<dbReference type="Proteomes" id="UP001151760">
    <property type="component" value="Unassembled WGS sequence"/>
</dbReference>
<dbReference type="Gene3D" id="3.10.110.10">
    <property type="entry name" value="Ubiquitin Conjugating Enzyme"/>
    <property type="match status" value="1"/>
</dbReference>
<dbReference type="PANTHER" id="PTHR46116:SF41">
    <property type="entry name" value="UBIQUITIN-CONJUGATING ENZYME E2 25-RELATED"/>
    <property type="match status" value="1"/>
</dbReference>
<proteinExistence type="predicted"/>
<accession>A0ABQ5GZ18</accession>
<dbReference type="PANTHER" id="PTHR46116">
    <property type="entry name" value="(E3-INDEPENDENT) E2 UBIQUITIN-CONJUGATING ENZYME"/>
    <property type="match status" value="1"/>
</dbReference>
<reference evidence="3" key="1">
    <citation type="journal article" date="2022" name="Int. J. Mol. Sci.">
        <title>Draft Genome of Tanacetum Coccineum: Genomic Comparison of Closely Related Tanacetum-Family Plants.</title>
        <authorList>
            <person name="Yamashiro T."/>
            <person name="Shiraishi A."/>
            <person name="Nakayama K."/>
            <person name="Satake H."/>
        </authorList>
    </citation>
    <scope>NUCLEOTIDE SEQUENCE</scope>
</reference>